<dbReference type="EMBL" id="EU016629">
    <property type="protein sequence ID" value="ABZ08467.1"/>
    <property type="molecule type" value="Genomic_DNA"/>
</dbReference>
<evidence type="ECO:0000313" key="1">
    <source>
        <dbReference type="EMBL" id="ABZ08467.1"/>
    </source>
</evidence>
<dbReference type="SUPFAM" id="SSF53448">
    <property type="entry name" value="Nucleotide-diphospho-sugar transferases"/>
    <property type="match status" value="1"/>
</dbReference>
<reference evidence="1" key="1">
    <citation type="journal article" date="2008" name="ISME J.">
        <title>Genomic patterns of recombination, clonal divergence and environment in marine microbial populations.</title>
        <authorList>
            <person name="Konstantinidis K.T."/>
            <person name="Delong E.F."/>
        </authorList>
    </citation>
    <scope>NUCLEOTIDE SEQUENCE</scope>
</reference>
<dbReference type="Gene3D" id="3.90.550.10">
    <property type="entry name" value="Spore Coat Polysaccharide Biosynthesis Protein SpsA, Chain A"/>
    <property type="match status" value="1"/>
</dbReference>
<protein>
    <submittedName>
        <fullName evidence="1">Putative Nucleotidyl transferase</fullName>
    </submittedName>
</protein>
<accession>B3T7A8</accession>
<dbReference type="GO" id="GO:0016740">
    <property type="term" value="F:transferase activity"/>
    <property type="evidence" value="ECO:0007669"/>
    <property type="project" value="UniProtKB-KW"/>
</dbReference>
<dbReference type="AlphaFoldDB" id="B3T7A8"/>
<gene>
    <name evidence="1" type="ORF">ALOHA_HF4000APKG3D20ctg1g15</name>
</gene>
<name>B3T7A8_9ZZZZ</name>
<keyword evidence="1" id="KW-0808">Transferase</keyword>
<proteinExistence type="predicted"/>
<dbReference type="InterPro" id="IPR029044">
    <property type="entry name" value="Nucleotide-diphossugar_trans"/>
</dbReference>
<organism evidence="1">
    <name type="scientific">uncultured marine microorganism HF4000_APKG3D20</name>
    <dbReference type="NCBI Taxonomy" id="455549"/>
    <lineage>
        <taxon>unclassified sequences</taxon>
        <taxon>environmental samples</taxon>
    </lineage>
</organism>
<sequence length="303" mass="33416">MAEKPTLLILAAGLGLRYGGIKQLEQVGPSGETLLDYAAFDALRTGFGRLAFVIRKSMREEFEARIGSRYMGCAEVLYAYQESDDLPEGFPAVPEREKPWGTGHATWCARNVIDGPFAVCNADDFYGENAFRLLADFLLERSGSDGLASAMAGFRLADVVSEHGVVARGICKIEDGLLQSVEETTSIQRNGTGFQGLSTTGRSIYLSGQETASMNVWAFPRSFFSELEQDMRVFAENANDLGSKEFYLPSAVDAMIRAGRGTTRTFQVQGPWMGITYRKDRPLVVRKLRELVASGVYPERLWG</sequence>